<dbReference type="AlphaFoldDB" id="A0A9P8TML6"/>
<dbReference type="PANTHER" id="PTHR20959:SF1">
    <property type="entry name" value="TRANSPORT AND GOLGI ORGANIZATION PROTEIN 6 HOMOLOG"/>
    <property type="match status" value="1"/>
</dbReference>
<evidence type="ECO:0000256" key="2">
    <source>
        <dbReference type="SAM" id="MobiDB-lite"/>
    </source>
</evidence>
<organism evidence="5 6">
    <name type="scientific">Wickerhamomyces pijperi</name>
    <name type="common">Yeast</name>
    <name type="synonym">Pichia pijperi</name>
    <dbReference type="NCBI Taxonomy" id="599730"/>
    <lineage>
        <taxon>Eukaryota</taxon>
        <taxon>Fungi</taxon>
        <taxon>Dikarya</taxon>
        <taxon>Ascomycota</taxon>
        <taxon>Saccharomycotina</taxon>
        <taxon>Saccharomycetes</taxon>
        <taxon>Phaffomycetales</taxon>
        <taxon>Wickerhamomycetaceae</taxon>
        <taxon>Wickerhamomyces</taxon>
    </lineage>
</organism>
<dbReference type="Pfam" id="PF10363">
    <property type="entry name" value="RTP1_C1"/>
    <property type="match status" value="1"/>
</dbReference>
<accession>A0A9P8TML6</accession>
<sequence length="963" mass="109091">MADNKIKKGLNVPSFSRNTALDIAFDKLSQFIEINDSLDISQDALTQLYNKCTTEGKDQDNYAKMKAVLQASFQHLHHIQDLSIAKQNNKPNPTVSTKTDSDQSNVISISLHDMNHLNNLLNIIVSQLIYPCLLKGSYIPLDQRRLKSFTEERKVFKFQQLRNMEQSLDILTLVIAQFKTVFSKSGDVRDLMLKGSGLTDILTTLMVLQQMKIPVDQDLQLFESYSDSYNLFGIYITLLQSVEIPTLKPAIINRLTSILTSRPNGLISLIDFIMGIRDEEEINIENFNQVNMILLSKPKSMSSMEYYTKIFGQVYEVLVMINRPVLVSCVINYLKVLYGKNKRILQDFLFQRIRACLCPESKVKAESDTVVSGKNLNNAVNVLISLTKESSCDLLADLFQSSSSPLTINLWAYYLYLSKRNSEYQKVIESVLISYFTTTMDHSALEVMVLNLARSELDVGVFKTDLETGLTSIAKADPLKPGMSNDSVLDEIDLGVKLMVSLLKQLPEDMIRVQFITVLNRWILKSSDVKIEDTNKLDSAEETNPFLMLIDLKLIEVLNEHFKEILMDKPHDLLVVLKSLLETKMLEDSSSVRIDQQEPDSDDEDEDTNEEGANANTSGTLGILLELLSAILSETNPDELLKQSTILTEISQILSLNKSNKQCQSLSFRIQTFLNESNNDSTAQSRMRRSQYEKDQSQFKTAIHNLNDPLVPIRAHGLYLLRQLIQRKSEVITLDFAINLHLVQLKDQDPFIYLNVIKSLNELIDFDEDGSMSVLIELYSNKAEQSSAADLDERLKIGEVLLNYITTKNELLSGELIDSMIVSILNIIRAVDKEDNRLRMSAMSLLGHSLRTNALSLNRFISDSLDVSIGILEFEKDIPMLRSSIVLISDLLAFGGLEIFPKGYARKLHTILGFVRASYQKEDLLLIEMIDKVNSIVGELIKEKFQIEDSASGQFKHMKINIK</sequence>
<feature type="domain" description="TANGO6 HEAT repeat" evidence="4">
    <location>
        <begin position="262"/>
        <end position="448"/>
    </location>
</feature>
<feature type="region of interest" description="Disordered" evidence="2">
    <location>
        <begin position="589"/>
        <end position="616"/>
    </location>
</feature>
<dbReference type="EMBL" id="JAEUBG010002512">
    <property type="protein sequence ID" value="KAH3684421.1"/>
    <property type="molecule type" value="Genomic_DNA"/>
</dbReference>
<dbReference type="InterPro" id="IPR016024">
    <property type="entry name" value="ARM-type_fold"/>
</dbReference>
<dbReference type="InterPro" id="IPR057407">
    <property type="entry name" value="HEAT_TANGO6"/>
</dbReference>
<evidence type="ECO:0000256" key="1">
    <source>
        <dbReference type="ARBA" id="ARBA00005724"/>
    </source>
</evidence>
<feature type="compositionally biased region" description="Acidic residues" evidence="2">
    <location>
        <begin position="597"/>
        <end position="610"/>
    </location>
</feature>
<dbReference type="InterPro" id="IPR019451">
    <property type="entry name" value="Rtp1_C1"/>
</dbReference>
<dbReference type="OrthoDB" id="39591at2759"/>
<dbReference type="GO" id="GO:0009306">
    <property type="term" value="P:protein secretion"/>
    <property type="evidence" value="ECO:0007669"/>
    <property type="project" value="TreeGrafter"/>
</dbReference>
<keyword evidence="6" id="KW-1185">Reference proteome</keyword>
<gene>
    <name evidence="5" type="ORF">WICPIJ_004607</name>
</gene>
<protein>
    <recommendedName>
        <fullName evidence="7">RNA polymerase II assembly factor Rtp1 C-terminal domain-containing protein</fullName>
    </recommendedName>
</protein>
<evidence type="ECO:0008006" key="7">
    <source>
        <dbReference type="Google" id="ProtNLM"/>
    </source>
</evidence>
<evidence type="ECO:0000259" key="3">
    <source>
        <dbReference type="Pfam" id="PF10363"/>
    </source>
</evidence>
<dbReference type="Proteomes" id="UP000774326">
    <property type="component" value="Unassembled WGS sequence"/>
</dbReference>
<name>A0A9P8TML6_WICPI</name>
<comment type="caution">
    <text evidence="5">The sequence shown here is derived from an EMBL/GenBank/DDBJ whole genome shotgun (WGS) entry which is preliminary data.</text>
</comment>
<comment type="similarity">
    <text evidence="1">Belongs to the Tango6 family.</text>
</comment>
<dbReference type="SUPFAM" id="SSF48371">
    <property type="entry name" value="ARM repeat"/>
    <property type="match status" value="1"/>
</dbReference>
<reference evidence="5" key="2">
    <citation type="submission" date="2021-01" db="EMBL/GenBank/DDBJ databases">
        <authorList>
            <person name="Schikora-Tamarit M.A."/>
        </authorList>
    </citation>
    <scope>NUCLEOTIDE SEQUENCE</scope>
    <source>
        <strain evidence="5">CBS2887</strain>
    </source>
</reference>
<proteinExistence type="inferred from homology"/>
<evidence type="ECO:0000313" key="6">
    <source>
        <dbReference type="Proteomes" id="UP000774326"/>
    </source>
</evidence>
<dbReference type="Pfam" id="PF23565">
    <property type="entry name" value="ARM_TANGO6"/>
    <property type="match status" value="1"/>
</dbReference>
<evidence type="ECO:0000313" key="5">
    <source>
        <dbReference type="EMBL" id="KAH3684421.1"/>
    </source>
</evidence>
<reference evidence="5" key="1">
    <citation type="journal article" date="2021" name="Open Biol.">
        <title>Shared evolutionary footprints suggest mitochondrial oxidative damage underlies multiple complex I losses in fungi.</title>
        <authorList>
            <person name="Schikora-Tamarit M.A."/>
            <person name="Marcet-Houben M."/>
            <person name="Nosek J."/>
            <person name="Gabaldon T."/>
        </authorList>
    </citation>
    <scope>NUCLEOTIDE SEQUENCE</scope>
    <source>
        <strain evidence="5">CBS2887</strain>
    </source>
</reference>
<evidence type="ECO:0000259" key="4">
    <source>
        <dbReference type="Pfam" id="PF23565"/>
    </source>
</evidence>
<dbReference type="InterPro" id="IPR039600">
    <property type="entry name" value="TANGO6/Rtp1"/>
</dbReference>
<dbReference type="PANTHER" id="PTHR20959">
    <property type="entry name" value="TRANSPORT AND GOLGI ORGANIZATION PROTEIN 6 FAMILY MEMBER"/>
    <property type="match status" value="1"/>
</dbReference>
<feature type="domain" description="RNA polymerase II assembly factor Rtp1 C-terminal" evidence="3">
    <location>
        <begin position="699"/>
        <end position="810"/>
    </location>
</feature>